<feature type="transmembrane region" description="Helical" evidence="12">
    <location>
        <begin position="284"/>
        <end position="302"/>
    </location>
</feature>
<evidence type="ECO:0000256" key="9">
    <source>
        <dbReference type="ARBA" id="ARBA00023065"/>
    </source>
</evidence>
<feature type="transmembrane region" description="Helical" evidence="12">
    <location>
        <begin position="381"/>
        <end position="404"/>
    </location>
</feature>
<name>A0A0C2CUD5_9BACT</name>
<evidence type="ECO:0000256" key="4">
    <source>
        <dbReference type="ARBA" id="ARBA00022449"/>
    </source>
</evidence>
<evidence type="ECO:0000256" key="2">
    <source>
        <dbReference type="ARBA" id="ARBA00007367"/>
    </source>
</evidence>
<feature type="transmembrane region" description="Helical" evidence="12">
    <location>
        <begin position="124"/>
        <end position="143"/>
    </location>
</feature>
<keyword evidence="7 12" id="KW-1133">Transmembrane helix</keyword>
<comment type="subcellular location">
    <subcellularLocation>
        <location evidence="1">Cell membrane</location>
        <topology evidence="1">Multi-pass membrane protein</topology>
    </subcellularLocation>
</comment>
<sequence>MIHHVEVQVLVLLLVAAFVGMGARRFRLPYTLALVVAGLALGFLDLGVLSDVELNADLLLLLLLPALLFEAAFHIDFTEFRRNLGTIFMLAVPGVLVAGGVTAVLLYFGLGSTGLVADFGWREALLFASVLAATDPVSVLALFRQLGVPKRLYLIVEGESLLNDGVAVVVFVIVTTVYGVGGAHGAETPDSLTAYSLQTFLRMGGGGILIGVALGGAFSVLTRQVDDHLIETTLTAVLAYGSFLIAEQLHCSGVLSTVFAGIVAGSYGARVGMSHSTRNAVVDFWEFAAFIANSFIFLLVGLELEPVELLHGGVAIVIAFIATVLARGTYVYAAIPLVGRLTTTPLPASWRHVLVWGGLRGSLSMVLILTLPTSFPGRGMLVTLVFGVVGLSLFVQGLSMAPLLRKLGLLVGENRHHEYDRARATLIMSRYALDELAELEGHGLIESGVAARLRRHYESQTSKAEAQARELVSNVDLSAQTAEALERLIAAERVGLRAAQHAELLDDVTAEALSVELAKRLALLDERPGGTEAELAEILGQALGPDSERAKPVE</sequence>
<feature type="transmembrane region" description="Helical" evidence="12">
    <location>
        <begin position="161"/>
        <end position="180"/>
    </location>
</feature>
<reference evidence="14 15" key="1">
    <citation type="submission" date="2014-12" db="EMBL/GenBank/DDBJ databases">
        <title>Genome assembly of Enhygromyxa salina DSM 15201.</title>
        <authorList>
            <person name="Sharma G."/>
            <person name="Subramanian S."/>
        </authorList>
    </citation>
    <scope>NUCLEOTIDE SEQUENCE [LARGE SCALE GENOMIC DNA]</scope>
    <source>
        <strain evidence="14 15">DSM 15201</strain>
    </source>
</reference>
<evidence type="ECO:0000256" key="6">
    <source>
        <dbReference type="ARBA" id="ARBA00022692"/>
    </source>
</evidence>
<keyword evidence="5" id="KW-1003">Cell membrane</keyword>
<dbReference type="Gene3D" id="6.10.140.1330">
    <property type="match status" value="1"/>
</dbReference>
<dbReference type="InterPro" id="IPR018422">
    <property type="entry name" value="Cation/H_exchanger_CPA1"/>
</dbReference>
<evidence type="ECO:0000256" key="8">
    <source>
        <dbReference type="ARBA" id="ARBA00023053"/>
    </source>
</evidence>
<evidence type="ECO:0000256" key="7">
    <source>
        <dbReference type="ARBA" id="ARBA00022989"/>
    </source>
</evidence>
<keyword evidence="11" id="KW-0739">Sodium transport</keyword>
<feature type="transmembrane region" description="Helical" evidence="12">
    <location>
        <begin position="314"/>
        <end position="333"/>
    </location>
</feature>
<feature type="transmembrane region" description="Helical" evidence="12">
    <location>
        <begin position="87"/>
        <end position="109"/>
    </location>
</feature>
<comment type="caution">
    <text evidence="14">The sequence shown here is derived from an EMBL/GenBank/DDBJ whole genome shotgun (WGS) entry which is preliminary data.</text>
</comment>
<feature type="transmembrane region" description="Helical" evidence="12">
    <location>
        <begin position="6"/>
        <end position="23"/>
    </location>
</feature>
<gene>
    <name evidence="14" type="ORF">DB30_06327</name>
</gene>
<dbReference type="RefSeq" id="WP_052552925.1">
    <property type="nucleotide sequence ID" value="NZ_JMCC02000066.1"/>
</dbReference>
<evidence type="ECO:0000256" key="3">
    <source>
        <dbReference type="ARBA" id="ARBA00022448"/>
    </source>
</evidence>
<dbReference type="GO" id="GO:0015385">
    <property type="term" value="F:sodium:proton antiporter activity"/>
    <property type="evidence" value="ECO:0007669"/>
    <property type="project" value="InterPro"/>
</dbReference>
<evidence type="ECO:0000256" key="10">
    <source>
        <dbReference type="ARBA" id="ARBA00023136"/>
    </source>
</evidence>
<dbReference type="GO" id="GO:0015386">
    <property type="term" value="F:potassium:proton antiporter activity"/>
    <property type="evidence" value="ECO:0007669"/>
    <property type="project" value="TreeGrafter"/>
</dbReference>
<evidence type="ECO:0000259" key="13">
    <source>
        <dbReference type="Pfam" id="PF00999"/>
    </source>
</evidence>
<evidence type="ECO:0000256" key="12">
    <source>
        <dbReference type="SAM" id="Phobius"/>
    </source>
</evidence>
<dbReference type="AlphaFoldDB" id="A0A0C2CUD5"/>
<keyword evidence="9" id="KW-0406">Ion transport</keyword>
<keyword evidence="8" id="KW-0915">Sodium</keyword>
<dbReference type="Proteomes" id="UP000031599">
    <property type="component" value="Unassembled WGS sequence"/>
</dbReference>
<dbReference type="InterPro" id="IPR006153">
    <property type="entry name" value="Cation/H_exchanger_TM"/>
</dbReference>
<feature type="transmembrane region" description="Helical" evidence="12">
    <location>
        <begin position="252"/>
        <end position="272"/>
    </location>
</feature>
<feature type="transmembrane region" description="Helical" evidence="12">
    <location>
        <begin position="56"/>
        <end position="75"/>
    </location>
</feature>
<keyword evidence="3" id="KW-0813">Transport</keyword>
<feature type="transmembrane region" description="Helical" evidence="12">
    <location>
        <begin position="30"/>
        <end position="50"/>
    </location>
</feature>
<dbReference type="EMBL" id="JMCC02000066">
    <property type="protein sequence ID" value="KIG14741.1"/>
    <property type="molecule type" value="Genomic_DNA"/>
</dbReference>
<evidence type="ECO:0000313" key="14">
    <source>
        <dbReference type="EMBL" id="KIG14741.1"/>
    </source>
</evidence>
<evidence type="ECO:0000256" key="11">
    <source>
        <dbReference type="ARBA" id="ARBA00023201"/>
    </source>
</evidence>
<dbReference type="GO" id="GO:0098719">
    <property type="term" value="P:sodium ion import across plasma membrane"/>
    <property type="evidence" value="ECO:0007669"/>
    <property type="project" value="TreeGrafter"/>
</dbReference>
<evidence type="ECO:0000256" key="5">
    <source>
        <dbReference type="ARBA" id="ARBA00022475"/>
    </source>
</evidence>
<keyword evidence="4" id="KW-0050">Antiport</keyword>
<feature type="transmembrane region" description="Helical" evidence="12">
    <location>
        <begin position="353"/>
        <end position="375"/>
    </location>
</feature>
<feature type="transmembrane region" description="Helical" evidence="12">
    <location>
        <begin position="200"/>
        <end position="221"/>
    </location>
</feature>
<dbReference type="PANTHER" id="PTHR10110:SF195">
    <property type="entry name" value="NA(+)_H(+) ANTIPORTER NHAS2"/>
    <property type="match status" value="1"/>
</dbReference>
<evidence type="ECO:0000313" key="15">
    <source>
        <dbReference type="Proteomes" id="UP000031599"/>
    </source>
</evidence>
<keyword evidence="6 12" id="KW-0812">Transmembrane</keyword>
<dbReference type="GO" id="GO:0051453">
    <property type="term" value="P:regulation of intracellular pH"/>
    <property type="evidence" value="ECO:0007669"/>
    <property type="project" value="TreeGrafter"/>
</dbReference>
<accession>A0A0C2CUD5</accession>
<dbReference type="Pfam" id="PF00999">
    <property type="entry name" value="Na_H_Exchanger"/>
    <property type="match status" value="1"/>
</dbReference>
<evidence type="ECO:0000256" key="1">
    <source>
        <dbReference type="ARBA" id="ARBA00004651"/>
    </source>
</evidence>
<comment type="similarity">
    <text evidence="2">Belongs to the monovalent cation:proton antiporter 1 (CPA1) transporter (TC 2.A.36) family.</text>
</comment>
<feature type="domain" description="Cation/H+ exchanger transmembrane" evidence="13">
    <location>
        <begin position="14"/>
        <end position="406"/>
    </location>
</feature>
<dbReference type="PANTHER" id="PTHR10110">
    <property type="entry name" value="SODIUM/HYDROGEN EXCHANGER"/>
    <property type="match status" value="1"/>
</dbReference>
<keyword evidence="10 12" id="KW-0472">Membrane</keyword>
<proteinExistence type="inferred from homology"/>
<organism evidence="14 15">
    <name type="scientific">Enhygromyxa salina</name>
    <dbReference type="NCBI Taxonomy" id="215803"/>
    <lineage>
        <taxon>Bacteria</taxon>
        <taxon>Pseudomonadati</taxon>
        <taxon>Myxococcota</taxon>
        <taxon>Polyangia</taxon>
        <taxon>Nannocystales</taxon>
        <taxon>Nannocystaceae</taxon>
        <taxon>Enhygromyxa</taxon>
    </lineage>
</organism>
<protein>
    <submittedName>
        <fullName evidence="14">Na+/H+ antiporter</fullName>
    </submittedName>
</protein>
<dbReference type="GO" id="GO:0005886">
    <property type="term" value="C:plasma membrane"/>
    <property type="evidence" value="ECO:0007669"/>
    <property type="project" value="UniProtKB-SubCell"/>
</dbReference>